<dbReference type="RefSeq" id="WP_143106382.1">
    <property type="nucleotide sequence ID" value="NZ_FPBK01000005.1"/>
</dbReference>
<dbReference type="OrthoDB" id="1390140at2"/>
<sequence>MKFSALKRLQTTMVALASLLNLDAKKDDVPIDAQKKELALDEDQMAVLHGEYGEEDSTKMINAINQEIKAAMTENLEFKAIQDEIDAMIKENNLNAEEIKGSGGEGKKGDQTDYSAQIKALNEKYKAQNDLLQKLINDPEGDTPEAIIKGMGQKIQHSATHVFGGNEEWNKIEGRSWNQRLVNGAVKATDFNADSNIPLLQDDVAHFVRENPEYLESLFSDYEELPSEWSRKTGVLDRVANGYIIPGEIVQGRKKGWSPKNNFKIGAEEGRVFRKKIDITFDGYELQEMETTWIRSYNKEGSSPLKMTFIGHLLAELVKQQMLDDRKAQINGLYAKTPDGDDMPGKAVNSQNGLRYLFWYYRDVKKQYRASDIGVPSDSNIVDYVEELVLSVPEDDRNKELELGISEYWLKKYRKKAGQLYNLQMDTEEGRTEYKKNHVVNYPNIKFQPLKDMTRTDFMYITQSKNIQIMDYNTNEKGKFTITHDGKRNVNIFADYRLGIRLIYVGVKTKAGDPKEFEKQMVWSNSVPIFAKDITLPLFDDETGELEFTYNSMKVDDAWKTDITDVTDAVPGQVVRISGNTSLSVSKNVVATGNITLSDGSFDLKSGGTLTLYVNEDKTLTELTRTTEPATKTTGSIEYTTAVLDADLGTVYKFTGDATTAITSITNGVESKTITIYGTDTADVDVTLSTTGNISLTEAATLASSEDLIKLTLVDGIWMETGRTIAPAA</sequence>
<name>A0A1I7GKG9_9FLAO</name>
<evidence type="ECO:0000313" key="2">
    <source>
        <dbReference type="Proteomes" id="UP000199138"/>
    </source>
</evidence>
<evidence type="ECO:0000313" key="1">
    <source>
        <dbReference type="EMBL" id="SFU48933.1"/>
    </source>
</evidence>
<dbReference type="EMBL" id="FPBK01000005">
    <property type="protein sequence ID" value="SFU48933.1"/>
    <property type="molecule type" value="Genomic_DNA"/>
</dbReference>
<dbReference type="Proteomes" id="UP000199138">
    <property type="component" value="Unassembled WGS sequence"/>
</dbReference>
<accession>A0A1I7GKG9</accession>
<dbReference type="AlphaFoldDB" id="A0A1I7GKG9"/>
<organism evidence="1 2">
    <name type="scientific">Pustulibacterium marinum</name>
    <dbReference type="NCBI Taxonomy" id="1224947"/>
    <lineage>
        <taxon>Bacteria</taxon>
        <taxon>Pseudomonadati</taxon>
        <taxon>Bacteroidota</taxon>
        <taxon>Flavobacteriia</taxon>
        <taxon>Flavobacteriales</taxon>
        <taxon>Flavobacteriaceae</taxon>
        <taxon>Pustulibacterium</taxon>
    </lineage>
</organism>
<dbReference type="STRING" id="1224947.SAMN05216480_10529"/>
<proteinExistence type="predicted"/>
<gene>
    <name evidence="1" type="ORF">SAMN05216480_10529</name>
</gene>
<keyword evidence="2" id="KW-1185">Reference proteome</keyword>
<reference evidence="1 2" key="1">
    <citation type="submission" date="2016-10" db="EMBL/GenBank/DDBJ databases">
        <authorList>
            <person name="de Groot N.N."/>
        </authorList>
    </citation>
    <scope>NUCLEOTIDE SEQUENCE [LARGE SCALE GENOMIC DNA]</scope>
    <source>
        <strain evidence="1 2">CGMCC 1.12333</strain>
    </source>
</reference>
<protein>
    <submittedName>
        <fullName evidence="1">Uncharacterized protein</fullName>
    </submittedName>
</protein>